<organism evidence="2 3">
    <name type="scientific">Calidris pygmaea</name>
    <name type="common">Spoon-billed sandpiper</name>
    <dbReference type="NCBI Taxonomy" id="425635"/>
    <lineage>
        <taxon>Eukaryota</taxon>
        <taxon>Metazoa</taxon>
        <taxon>Chordata</taxon>
        <taxon>Craniata</taxon>
        <taxon>Vertebrata</taxon>
        <taxon>Euteleostomi</taxon>
        <taxon>Archelosauria</taxon>
        <taxon>Archosauria</taxon>
        <taxon>Dinosauria</taxon>
        <taxon>Saurischia</taxon>
        <taxon>Theropoda</taxon>
        <taxon>Coelurosauria</taxon>
        <taxon>Aves</taxon>
        <taxon>Neognathae</taxon>
        <taxon>Neoaves</taxon>
        <taxon>Charadriiformes</taxon>
        <taxon>Scolopacidae</taxon>
        <taxon>Calidris</taxon>
    </lineage>
</organism>
<reference evidence="2" key="2">
    <citation type="submission" date="2025-09" db="UniProtKB">
        <authorList>
            <consortium name="Ensembl"/>
        </authorList>
    </citation>
    <scope>IDENTIFICATION</scope>
</reference>
<proteinExistence type="predicted"/>
<protein>
    <submittedName>
        <fullName evidence="2">Uncharacterized protein</fullName>
    </submittedName>
</protein>
<dbReference type="Ensembl" id="ENSCPGT00000018102.1">
    <property type="protein sequence ID" value="ENSCPGP00000016548.1"/>
    <property type="gene ID" value="ENSCPGG00000011617.1"/>
</dbReference>
<evidence type="ECO:0000313" key="3">
    <source>
        <dbReference type="Proteomes" id="UP000694419"/>
    </source>
</evidence>
<dbReference type="AlphaFoldDB" id="A0A8C3K3W0"/>
<feature type="compositionally biased region" description="Pro residues" evidence="1">
    <location>
        <begin position="14"/>
        <end position="25"/>
    </location>
</feature>
<evidence type="ECO:0000313" key="2">
    <source>
        <dbReference type="Ensembl" id="ENSCPGP00000016548.1"/>
    </source>
</evidence>
<sequence length="126" mass="13092">MGGSALSSLSDTDLPPPPLPPPGETPGPSLERELSGAERKVTHRPHRRGRLEPPAPPNLVPSLADEVTPYGKLSCLPRGQASGSCSTTGSISSRGSTGSRGHGSGRSRTLGDRGVQRREGPRHGRC</sequence>
<feature type="compositionally biased region" description="Basic and acidic residues" evidence="1">
    <location>
        <begin position="109"/>
        <end position="126"/>
    </location>
</feature>
<evidence type="ECO:0000256" key="1">
    <source>
        <dbReference type="SAM" id="MobiDB-lite"/>
    </source>
</evidence>
<keyword evidence="3" id="KW-1185">Reference proteome</keyword>
<dbReference type="Proteomes" id="UP000694419">
    <property type="component" value="Unplaced"/>
</dbReference>
<feature type="compositionally biased region" description="Low complexity" evidence="1">
    <location>
        <begin position="1"/>
        <end position="13"/>
    </location>
</feature>
<feature type="compositionally biased region" description="Basic and acidic residues" evidence="1">
    <location>
        <begin position="30"/>
        <end position="40"/>
    </location>
</feature>
<feature type="compositionally biased region" description="Low complexity" evidence="1">
    <location>
        <begin position="82"/>
        <end position="97"/>
    </location>
</feature>
<accession>A0A8C3K3W0</accession>
<reference evidence="2" key="1">
    <citation type="submission" date="2025-08" db="UniProtKB">
        <authorList>
            <consortium name="Ensembl"/>
        </authorList>
    </citation>
    <scope>IDENTIFICATION</scope>
</reference>
<name>A0A8C3K3W0_9CHAR</name>
<feature type="region of interest" description="Disordered" evidence="1">
    <location>
        <begin position="1"/>
        <end position="126"/>
    </location>
</feature>